<dbReference type="InterPro" id="IPR013087">
    <property type="entry name" value="Znf_C2H2_type"/>
</dbReference>
<evidence type="ECO:0000256" key="5">
    <source>
        <dbReference type="ARBA" id="ARBA00022771"/>
    </source>
</evidence>
<evidence type="ECO:0000256" key="3">
    <source>
        <dbReference type="ARBA" id="ARBA00022723"/>
    </source>
</evidence>
<dbReference type="Proteomes" id="UP000019484">
    <property type="component" value="Unassembled WGS sequence"/>
</dbReference>
<feature type="region of interest" description="Disordered" evidence="13">
    <location>
        <begin position="161"/>
        <end position="182"/>
    </location>
</feature>
<name>W9YTR2_9EURO</name>
<evidence type="ECO:0000313" key="15">
    <source>
        <dbReference type="EMBL" id="EXJ95893.1"/>
    </source>
</evidence>
<dbReference type="FunFam" id="3.30.160.60:FF:000458">
    <property type="entry name" value="pH-response transcription factor pacC/RIM101"/>
    <property type="match status" value="1"/>
</dbReference>
<feature type="region of interest" description="Disordered" evidence="13">
    <location>
        <begin position="373"/>
        <end position="448"/>
    </location>
</feature>
<protein>
    <recommendedName>
        <fullName evidence="10">pH-response transcription factor pacC/RIM101</fullName>
    </recommendedName>
</protein>
<keyword evidence="3" id="KW-0479">Metal-binding</keyword>
<evidence type="ECO:0000256" key="13">
    <source>
        <dbReference type="SAM" id="MobiDB-lite"/>
    </source>
</evidence>
<feature type="compositionally biased region" description="Basic and acidic residues" evidence="13">
    <location>
        <begin position="592"/>
        <end position="608"/>
    </location>
</feature>
<dbReference type="OrthoDB" id="6155966at2759"/>
<dbReference type="GO" id="GO:0008270">
    <property type="term" value="F:zinc ion binding"/>
    <property type="evidence" value="ECO:0007669"/>
    <property type="project" value="UniProtKB-KW"/>
</dbReference>
<dbReference type="STRING" id="1182541.W9YTR2"/>
<dbReference type="SUPFAM" id="SSF57667">
    <property type="entry name" value="beta-beta-alpha zinc fingers"/>
    <property type="match status" value="2"/>
</dbReference>
<reference evidence="15 16" key="1">
    <citation type="submission" date="2013-03" db="EMBL/GenBank/DDBJ databases">
        <title>The Genome Sequence of Capronia coronata CBS 617.96.</title>
        <authorList>
            <consortium name="The Broad Institute Genomics Platform"/>
            <person name="Cuomo C."/>
            <person name="de Hoog S."/>
            <person name="Gorbushina A."/>
            <person name="Walker B."/>
            <person name="Young S.K."/>
            <person name="Zeng Q."/>
            <person name="Gargeya S."/>
            <person name="Fitzgerald M."/>
            <person name="Haas B."/>
            <person name="Abouelleil A."/>
            <person name="Allen A.W."/>
            <person name="Alvarado L."/>
            <person name="Arachchi H.M."/>
            <person name="Berlin A.M."/>
            <person name="Chapman S.B."/>
            <person name="Gainer-Dewar J."/>
            <person name="Goldberg J."/>
            <person name="Griggs A."/>
            <person name="Gujja S."/>
            <person name="Hansen M."/>
            <person name="Howarth C."/>
            <person name="Imamovic A."/>
            <person name="Ireland A."/>
            <person name="Larimer J."/>
            <person name="McCowan C."/>
            <person name="Murphy C."/>
            <person name="Pearson M."/>
            <person name="Poon T.W."/>
            <person name="Priest M."/>
            <person name="Roberts A."/>
            <person name="Saif S."/>
            <person name="Shea T."/>
            <person name="Sisk P."/>
            <person name="Sykes S."/>
            <person name="Wortman J."/>
            <person name="Nusbaum C."/>
            <person name="Birren B."/>
        </authorList>
    </citation>
    <scope>NUCLEOTIDE SEQUENCE [LARGE SCALE GENOMIC DNA]</scope>
    <source>
        <strain evidence="15 16">CBS 617.96</strain>
    </source>
</reference>
<dbReference type="PROSITE" id="PS50157">
    <property type="entry name" value="ZINC_FINGER_C2H2_2"/>
    <property type="match status" value="2"/>
</dbReference>
<keyword evidence="5 12" id="KW-0863">Zinc-finger</keyword>
<evidence type="ECO:0000256" key="9">
    <source>
        <dbReference type="ARBA" id="ARBA00038089"/>
    </source>
</evidence>
<dbReference type="AlphaFoldDB" id="W9YTR2"/>
<dbReference type="PROSITE" id="PS00028">
    <property type="entry name" value="ZINC_FINGER_C2H2_1"/>
    <property type="match status" value="2"/>
</dbReference>
<feature type="region of interest" description="Disordered" evidence="13">
    <location>
        <begin position="478"/>
        <end position="526"/>
    </location>
</feature>
<dbReference type="FunFam" id="3.30.160.60:FF:001875">
    <property type="entry name" value="pH-response transcription factor pacC/RIM101"/>
    <property type="match status" value="1"/>
</dbReference>
<evidence type="ECO:0000256" key="11">
    <source>
        <dbReference type="ARBA" id="ARBA00059033"/>
    </source>
</evidence>
<keyword evidence="16" id="KW-1185">Reference proteome</keyword>
<comment type="subcellular location">
    <subcellularLocation>
        <location evidence="1">Nucleus</location>
    </subcellularLocation>
</comment>
<dbReference type="GO" id="GO:0045944">
    <property type="term" value="P:positive regulation of transcription by RNA polymerase II"/>
    <property type="evidence" value="ECO:0007669"/>
    <property type="project" value="TreeGrafter"/>
</dbReference>
<dbReference type="SMART" id="SM00355">
    <property type="entry name" value="ZnF_C2H2"/>
    <property type="match status" value="3"/>
</dbReference>
<keyword evidence="7" id="KW-0010">Activator</keyword>
<dbReference type="EMBL" id="AMWN01000001">
    <property type="protein sequence ID" value="EXJ95893.1"/>
    <property type="molecule type" value="Genomic_DNA"/>
</dbReference>
<dbReference type="InterPro" id="IPR050806">
    <property type="entry name" value="pacC/RIM101"/>
</dbReference>
<evidence type="ECO:0000256" key="10">
    <source>
        <dbReference type="ARBA" id="ARBA00039490"/>
    </source>
</evidence>
<dbReference type="InterPro" id="IPR036236">
    <property type="entry name" value="Znf_C2H2_sf"/>
</dbReference>
<organism evidence="15 16">
    <name type="scientific">Capronia coronata CBS 617.96</name>
    <dbReference type="NCBI Taxonomy" id="1182541"/>
    <lineage>
        <taxon>Eukaryota</taxon>
        <taxon>Fungi</taxon>
        <taxon>Dikarya</taxon>
        <taxon>Ascomycota</taxon>
        <taxon>Pezizomycotina</taxon>
        <taxon>Eurotiomycetes</taxon>
        <taxon>Chaetothyriomycetidae</taxon>
        <taxon>Chaetothyriales</taxon>
        <taxon>Herpotrichiellaceae</taxon>
        <taxon>Capronia</taxon>
    </lineage>
</organism>
<dbReference type="GeneID" id="19155921"/>
<dbReference type="GO" id="GO:0005634">
    <property type="term" value="C:nucleus"/>
    <property type="evidence" value="ECO:0007669"/>
    <property type="project" value="UniProtKB-SubCell"/>
</dbReference>
<evidence type="ECO:0000256" key="2">
    <source>
        <dbReference type="ARBA" id="ARBA00022491"/>
    </source>
</evidence>
<dbReference type="HOGENOM" id="CLU_012842_1_0_1"/>
<evidence type="ECO:0000256" key="8">
    <source>
        <dbReference type="ARBA" id="ARBA00023242"/>
    </source>
</evidence>
<evidence type="ECO:0000256" key="4">
    <source>
        <dbReference type="ARBA" id="ARBA00022737"/>
    </source>
</evidence>
<gene>
    <name evidence="15" type="ORF">A1O1_01018</name>
</gene>
<evidence type="ECO:0000256" key="6">
    <source>
        <dbReference type="ARBA" id="ARBA00022833"/>
    </source>
</evidence>
<sequence length="625" mass="67417">MSDLGNTSTAATANDAATAAAVAALSAPGTPQDALQQQGQLQQGQLQQPLIQNQPAPSVNSAGENLQCQWQGCGERCSTPEALYEHVCERHVGRKSTNNLNLTCAWGTCRTTTVKRDHITSHIRVHVPLKPHKCDFCGKAFKRPQDLKKHVKTHADDSVIMRSPNLEPNGGQRQSQNGMPQGGDFASYYGHGLTGQVAQSYYGPAMPGPQDYTGQHHANQYYQPHSSVPTGQHPGYGPVTYYSTTTTAGPYDFEARKRGYDALDQFFGQVKRRELDPVNFHNISRRLFELQGLQLPQIIPSSVPAPAYQPVSVGGAFDTSDPIQAYSLPPMGNAKTREDLTSIDQILEQMQATIYENDTHLGSTGVGQSGSNYVAYRTSNSPPSTGQMASTAAQSNPIALLQHQHQASVASTADASTPGLTPPSSAQSYTSGQSPMQGHAAPTSNAMYPSLPSSASDMAYAAANAATLSGIYESEERRRYSGGMLQRAAPAKGRDEMDTVSDGSATPPALGSNQQDKGKDKDSPQESVIDPALAAEAASTPKGDPRDADQEQVWVQNMRLIEWMREFIKKKLESGEYENENDTNHTSPQHGGELDHDMTGTGDQKQEKTEEEQLYPVLQAVAENA</sequence>
<dbReference type="Pfam" id="PF00096">
    <property type="entry name" value="zf-C2H2"/>
    <property type="match status" value="1"/>
</dbReference>
<accession>W9YTR2</accession>
<keyword evidence="2" id="KW-0678">Repressor</keyword>
<comment type="caution">
    <text evidence="15">The sequence shown here is derived from an EMBL/GenBank/DDBJ whole genome shotgun (WGS) entry which is preliminary data.</text>
</comment>
<comment type="similarity">
    <text evidence="9">Belongs to the pacC/RIM101 family.</text>
</comment>
<comment type="function">
    <text evidence="11">Transcription factor that mediates regulation of both acid- and alkaline-expressed genes in response to ambient pH. At alkaline ambient pH, activates transcription of alkaline-expressed genes (including pacC itself) and represses transcription of acid-expressed genes.</text>
</comment>
<dbReference type="PANTHER" id="PTHR47257:SF1">
    <property type="entry name" value="PH-RESPONSE TRANSCRIPTION FACTOR PACC_RIM101"/>
    <property type="match status" value="1"/>
</dbReference>
<feature type="domain" description="C2H2-type" evidence="14">
    <location>
        <begin position="132"/>
        <end position="159"/>
    </location>
</feature>
<feature type="domain" description="C2H2-type" evidence="14">
    <location>
        <begin position="102"/>
        <end position="131"/>
    </location>
</feature>
<dbReference type="eggNOG" id="KOG1721">
    <property type="taxonomic scope" value="Eukaryota"/>
</dbReference>
<evidence type="ECO:0000256" key="1">
    <source>
        <dbReference type="ARBA" id="ARBA00004123"/>
    </source>
</evidence>
<dbReference type="PANTHER" id="PTHR47257">
    <property type="entry name" value="PH-RESPONSE TRANSCRIPTION FACTOR PACC/RIM101"/>
    <property type="match status" value="1"/>
</dbReference>
<keyword evidence="4" id="KW-0677">Repeat</keyword>
<keyword evidence="8" id="KW-0539">Nucleus</keyword>
<proteinExistence type="inferred from homology"/>
<dbReference type="RefSeq" id="XP_007720122.1">
    <property type="nucleotide sequence ID" value="XM_007721932.1"/>
</dbReference>
<evidence type="ECO:0000313" key="16">
    <source>
        <dbReference type="Proteomes" id="UP000019484"/>
    </source>
</evidence>
<dbReference type="Gene3D" id="3.30.160.60">
    <property type="entry name" value="Classic Zinc Finger"/>
    <property type="match status" value="2"/>
</dbReference>
<feature type="compositionally biased region" description="Polar residues" evidence="13">
    <location>
        <begin position="373"/>
        <end position="447"/>
    </location>
</feature>
<evidence type="ECO:0000256" key="12">
    <source>
        <dbReference type="PROSITE-ProRule" id="PRU00042"/>
    </source>
</evidence>
<keyword evidence="6" id="KW-0862">Zinc</keyword>
<evidence type="ECO:0000259" key="14">
    <source>
        <dbReference type="PROSITE" id="PS50157"/>
    </source>
</evidence>
<feature type="region of interest" description="Disordered" evidence="13">
    <location>
        <begin position="575"/>
        <end position="625"/>
    </location>
</feature>
<evidence type="ECO:0000256" key="7">
    <source>
        <dbReference type="ARBA" id="ARBA00023159"/>
    </source>
</evidence>